<gene>
    <name evidence="1" type="ORF">Amon01_000698900</name>
</gene>
<organism evidence="1 2">
    <name type="scientific">Ambrosiozyma monospora</name>
    <name type="common">Yeast</name>
    <name type="synonym">Endomycopsis monosporus</name>
    <dbReference type="NCBI Taxonomy" id="43982"/>
    <lineage>
        <taxon>Eukaryota</taxon>
        <taxon>Fungi</taxon>
        <taxon>Dikarya</taxon>
        <taxon>Ascomycota</taxon>
        <taxon>Saccharomycotina</taxon>
        <taxon>Pichiomycetes</taxon>
        <taxon>Pichiales</taxon>
        <taxon>Pichiaceae</taxon>
        <taxon>Ambrosiozyma</taxon>
    </lineage>
</organism>
<dbReference type="AlphaFoldDB" id="A0A9W6Z4A8"/>
<evidence type="ECO:0000313" key="1">
    <source>
        <dbReference type="EMBL" id="GMG47731.1"/>
    </source>
</evidence>
<name>A0A9W6Z4A8_AMBMO</name>
<comment type="caution">
    <text evidence="1">The sequence shown here is derived from an EMBL/GenBank/DDBJ whole genome shotgun (WGS) entry which is preliminary data.</text>
</comment>
<accession>A0A9W6Z4A8</accession>
<evidence type="ECO:0000313" key="2">
    <source>
        <dbReference type="Proteomes" id="UP001165063"/>
    </source>
</evidence>
<proteinExistence type="predicted"/>
<protein>
    <submittedName>
        <fullName evidence="1">Unnamed protein product</fullName>
    </submittedName>
</protein>
<sequence>MSEDDYNDSITSLFVCISIHRFEDEEQVTYTLESMDSESTNKVVTLSIMIPNGLYVSLPCIKEILLPSDDFYIYSTLMGKSGGIQALDTTECFNILSDIVLL</sequence>
<dbReference type="EMBL" id="BSXU01004797">
    <property type="protein sequence ID" value="GMG47731.1"/>
    <property type="molecule type" value="Genomic_DNA"/>
</dbReference>
<keyword evidence="2" id="KW-1185">Reference proteome</keyword>
<dbReference type="Proteomes" id="UP001165063">
    <property type="component" value="Unassembled WGS sequence"/>
</dbReference>
<reference evidence="1" key="1">
    <citation type="submission" date="2023-04" db="EMBL/GenBank/DDBJ databases">
        <title>Ambrosiozyma monospora NBRC 1965.</title>
        <authorList>
            <person name="Ichikawa N."/>
            <person name="Sato H."/>
            <person name="Tonouchi N."/>
        </authorList>
    </citation>
    <scope>NUCLEOTIDE SEQUENCE</scope>
    <source>
        <strain evidence="1">NBRC 1965</strain>
    </source>
</reference>